<evidence type="ECO:0000313" key="5">
    <source>
        <dbReference type="Proteomes" id="UP000199045"/>
    </source>
</evidence>
<reference evidence="5" key="1">
    <citation type="submission" date="2016-10" db="EMBL/GenBank/DDBJ databases">
        <authorList>
            <person name="Varghese N."/>
            <person name="Submissions S."/>
        </authorList>
    </citation>
    <scope>NUCLEOTIDE SEQUENCE [LARGE SCALE GENOMIC DNA]</scope>
    <source>
        <strain evidence="5">DSM 527</strain>
    </source>
</reference>
<dbReference type="OrthoDB" id="5419426at2"/>
<dbReference type="AlphaFoldDB" id="A0A1G8D0T6"/>
<sequence>MEKVTIRPIQLSDNKHIALIIREVLTEFKANKPGTAYFDTSLDELHSVFTVPNAAYWVLEHDGTIIGGAGIYPTYGLPAHYCELVKLYLLPSARGKGLGKQLIEQCFDTARQNGFTHLYLETMPELTSAIHLYEKMGFIYLQGALGASGHFGCSVWMSKEL</sequence>
<dbReference type="EMBL" id="FNBN01000013">
    <property type="protein sequence ID" value="SDH51282.1"/>
    <property type="molecule type" value="Genomic_DNA"/>
</dbReference>
<keyword evidence="2" id="KW-0012">Acyltransferase</keyword>
<evidence type="ECO:0000259" key="3">
    <source>
        <dbReference type="PROSITE" id="PS51186"/>
    </source>
</evidence>
<dbReference type="InterPro" id="IPR000182">
    <property type="entry name" value="GNAT_dom"/>
</dbReference>
<dbReference type="SUPFAM" id="SSF55729">
    <property type="entry name" value="Acyl-CoA N-acyltransferases (Nat)"/>
    <property type="match status" value="1"/>
</dbReference>
<accession>A0A1G8D0T6</accession>
<dbReference type="InterPro" id="IPR016181">
    <property type="entry name" value="Acyl_CoA_acyltransferase"/>
</dbReference>
<name>A0A1G8D0T6_CHIFI</name>
<dbReference type="PANTHER" id="PTHR43877">
    <property type="entry name" value="AMINOALKYLPHOSPHONATE N-ACETYLTRANSFERASE-RELATED-RELATED"/>
    <property type="match status" value="1"/>
</dbReference>
<protein>
    <submittedName>
        <fullName evidence="4">Putative acetyltransferase</fullName>
    </submittedName>
</protein>
<dbReference type="InterPro" id="IPR050832">
    <property type="entry name" value="Bact_Acetyltransf"/>
</dbReference>
<dbReference type="Proteomes" id="UP000199045">
    <property type="component" value="Unassembled WGS sequence"/>
</dbReference>
<keyword evidence="1 4" id="KW-0808">Transferase</keyword>
<dbReference type="PANTHER" id="PTHR43877:SF2">
    <property type="entry name" value="AMINOALKYLPHOSPHONATE N-ACETYLTRANSFERASE-RELATED"/>
    <property type="match status" value="1"/>
</dbReference>
<dbReference type="CDD" id="cd04301">
    <property type="entry name" value="NAT_SF"/>
    <property type="match status" value="1"/>
</dbReference>
<organism evidence="4 5">
    <name type="scientific">Chitinophaga filiformis</name>
    <name type="common">Myxococcus filiformis</name>
    <name type="synonym">Flexibacter filiformis</name>
    <dbReference type="NCBI Taxonomy" id="104663"/>
    <lineage>
        <taxon>Bacteria</taxon>
        <taxon>Pseudomonadati</taxon>
        <taxon>Bacteroidota</taxon>
        <taxon>Chitinophagia</taxon>
        <taxon>Chitinophagales</taxon>
        <taxon>Chitinophagaceae</taxon>
        <taxon>Chitinophaga</taxon>
    </lineage>
</organism>
<dbReference type="RefSeq" id="WP_089838439.1">
    <property type="nucleotide sequence ID" value="NZ_FNBN01000013.1"/>
</dbReference>
<proteinExistence type="predicted"/>
<evidence type="ECO:0000256" key="1">
    <source>
        <dbReference type="ARBA" id="ARBA00022679"/>
    </source>
</evidence>
<dbReference type="Gene3D" id="3.40.630.30">
    <property type="match status" value="1"/>
</dbReference>
<dbReference type="Pfam" id="PF00583">
    <property type="entry name" value="Acetyltransf_1"/>
    <property type="match status" value="1"/>
</dbReference>
<feature type="domain" description="N-acetyltransferase" evidence="3">
    <location>
        <begin position="4"/>
        <end position="161"/>
    </location>
</feature>
<dbReference type="PROSITE" id="PS51186">
    <property type="entry name" value="GNAT"/>
    <property type="match status" value="1"/>
</dbReference>
<evidence type="ECO:0000256" key="2">
    <source>
        <dbReference type="ARBA" id="ARBA00023315"/>
    </source>
</evidence>
<dbReference type="GO" id="GO:0016747">
    <property type="term" value="F:acyltransferase activity, transferring groups other than amino-acyl groups"/>
    <property type="evidence" value="ECO:0007669"/>
    <property type="project" value="InterPro"/>
</dbReference>
<evidence type="ECO:0000313" key="4">
    <source>
        <dbReference type="EMBL" id="SDH51282.1"/>
    </source>
</evidence>
<dbReference type="STRING" id="104663.SAMN04488121_113105"/>
<gene>
    <name evidence="4" type="ORF">SAMN04488121_113105</name>
</gene>